<sequence>MKHKKKLQPDKTDRNVMKDYEEMKRLKDENMMLKIQNEYLKKLNALDQDEQLDKKHK</sequence>
<accession>A0A0C1M851</accession>
<protein>
    <submittedName>
        <fullName evidence="1">Uncharacterized protein</fullName>
    </submittedName>
</protein>
<organism evidence="1 2">
    <name type="scientific">Fructilactobacillus fructivorans</name>
    <dbReference type="NCBI Taxonomy" id="1614"/>
    <lineage>
        <taxon>Bacteria</taxon>
        <taxon>Bacillati</taxon>
        <taxon>Bacillota</taxon>
        <taxon>Bacilli</taxon>
        <taxon>Lactobacillales</taxon>
        <taxon>Lactobacillaceae</taxon>
        <taxon>Fructilactobacillus</taxon>
    </lineage>
</organism>
<comment type="caution">
    <text evidence="1">The sequence shown here is derived from an EMBL/GenBank/DDBJ whole genome shotgun (WGS) entry which is preliminary data.</text>
</comment>
<evidence type="ECO:0000313" key="1">
    <source>
        <dbReference type="EMBL" id="KID42729.1"/>
    </source>
</evidence>
<dbReference type="Proteomes" id="UP000031397">
    <property type="component" value="Unassembled WGS sequence"/>
</dbReference>
<dbReference type="RefSeq" id="WP_259739999.1">
    <property type="nucleotide sequence ID" value="NZ_RIGT01000016.1"/>
</dbReference>
<reference evidence="1 2" key="1">
    <citation type="submission" date="2014-06" db="EMBL/GenBank/DDBJ databases">
        <title>Functional and comparative genomic analyses of the Drosophila gut microbiota identify candidate symbiosis factors.</title>
        <authorList>
            <person name="Newell P.D."/>
            <person name="Chaston J.M."/>
            <person name="Douglas A.E."/>
        </authorList>
    </citation>
    <scope>NUCLEOTIDE SEQUENCE [LARGE SCALE GENOMIC DNA]</scope>
    <source>
        <strain evidence="1 2">DmCS_002</strain>
    </source>
</reference>
<dbReference type="PATRIC" id="fig|1614.7.peg.1"/>
<gene>
    <name evidence="1" type="ORF">LfDm3_0001</name>
</gene>
<name>A0A0C1M851_9LACO</name>
<evidence type="ECO:0000313" key="2">
    <source>
        <dbReference type="Proteomes" id="UP000031397"/>
    </source>
</evidence>
<dbReference type="EMBL" id="JOJZ01000001">
    <property type="protein sequence ID" value="KID42729.1"/>
    <property type="molecule type" value="Genomic_DNA"/>
</dbReference>
<keyword evidence="2" id="KW-1185">Reference proteome</keyword>
<proteinExistence type="predicted"/>
<dbReference type="AlphaFoldDB" id="A0A0C1M851"/>